<dbReference type="Proteomes" id="UP001221757">
    <property type="component" value="Unassembled WGS sequence"/>
</dbReference>
<dbReference type="GO" id="GO:0008270">
    <property type="term" value="F:zinc ion binding"/>
    <property type="evidence" value="ECO:0007669"/>
    <property type="project" value="UniProtKB-KW"/>
</dbReference>
<keyword evidence="1" id="KW-0479">Metal-binding</keyword>
<keyword evidence="3" id="KW-0862">Zinc</keyword>
<organism evidence="6 7">
    <name type="scientific">Mycena rosella</name>
    <name type="common">Pink bonnet</name>
    <name type="synonym">Agaricus rosellus</name>
    <dbReference type="NCBI Taxonomy" id="1033263"/>
    <lineage>
        <taxon>Eukaryota</taxon>
        <taxon>Fungi</taxon>
        <taxon>Dikarya</taxon>
        <taxon>Basidiomycota</taxon>
        <taxon>Agaricomycotina</taxon>
        <taxon>Agaricomycetes</taxon>
        <taxon>Agaricomycetidae</taxon>
        <taxon>Agaricales</taxon>
        <taxon>Marasmiineae</taxon>
        <taxon>Mycenaceae</taxon>
        <taxon>Mycena</taxon>
    </lineage>
</organism>
<gene>
    <name evidence="6" type="ORF">B0H17DRAFT_1175388</name>
</gene>
<accession>A0AAD7GT76</accession>
<dbReference type="PROSITE" id="PS50865">
    <property type="entry name" value="ZF_MYND_2"/>
    <property type="match status" value="1"/>
</dbReference>
<evidence type="ECO:0000256" key="3">
    <source>
        <dbReference type="ARBA" id="ARBA00022833"/>
    </source>
</evidence>
<feature type="domain" description="MYND-type" evidence="5">
    <location>
        <begin position="24"/>
        <end position="64"/>
    </location>
</feature>
<protein>
    <recommendedName>
        <fullName evidence="5">MYND-type domain-containing protein</fullName>
    </recommendedName>
</protein>
<reference evidence="6" key="1">
    <citation type="submission" date="2023-03" db="EMBL/GenBank/DDBJ databases">
        <title>Massive genome expansion in bonnet fungi (Mycena s.s.) driven by repeated elements and novel gene families across ecological guilds.</title>
        <authorList>
            <consortium name="Lawrence Berkeley National Laboratory"/>
            <person name="Harder C.B."/>
            <person name="Miyauchi S."/>
            <person name="Viragh M."/>
            <person name="Kuo A."/>
            <person name="Thoen E."/>
            <person name="Andreopoulos B."/>
            <person name="Lu D."/>
            <person name="Skrede I."/>
            <person name="Drula E."/>
            <person name="Henrissat B."/>
            <person name="Morin E."/>
            <person name="Kohler A."/>
            <person name="Barry K."/>
            <person name="LaButti K."/>
            <person name="Morin E."/>
            <person name="Salamov A."/>
            <person name="Lipzen A."/>
            <person name="Mereny Z."/>
            <person name="Hegedus B."/>
            <person name="Baldrian P."/>
            <person name="Stursova M."/>
            <person name="Weitz H."/>
            <person name="Taylor A."/>
            <person name="Grigoriev I.V."/>
            <person name="Nagy L.G."/>
            <person name="Martin F."/>
            <person name="Kauserud H."/>
        </authorList>
    </citation>
    <scope>NUCLEOTIDE SEQUENCE</scope>
    <source>
        <strain evidence="6">CBHHK067</strain>
    </source>
</reference>
<dbReference type="PROSITE" id="PS01360">
    <property type="entry name" value="ZF_MYND_1"/>
    <property type="match status" value="1"/>
</dbReference>
<dbReference type="Gene3D" id="6.10.140.2220">
    <property type="match status" value="1"/>
</dbReference>
<comment type="caution">
    <text evidence="6">The sequence shown here is derived from an EMBL/GenBank/DDBJ whole genome shotgun (WGS) entry which is preliminary data.</text>
</comment>
<proteinExistence type="predicted"/>
<evidence type="ECO:0000313" key="7">
    <source>
        <dbReference type="Proteomes" id="UP001221757"/>
    </source>
</evidence>
<name>A0AAD7GT76_MYCRO</name>
<keyword evidence="2 4" id="KW-0863">Zinc-finger</keyword>
<evidence type="ECO:0000256" key="1">
    <source>
        <dbReference type="ARBA" id="ARBA00022723"/>
    </source>
</evidence>
<evidence type="ECO:0000313" key="6">
    <source>
        <dbReference type="EMBL" id="KAJ7704763.1"/>
    </source>
</evidence>
<keyword evidence="7" id="KW-1185">Reference proteome</keyword>
<dbReference type="EMBL" id="JARKIE010000009">
    <property type="protein sequence ID" value="KAJ7704763.1"/>
    <property type="molecule type" value="Genomic_DNA"/>
</dbReference>
<evidence type="ECO:0000259" key="5">
    <source>
        <dbReference type="PROSITE" id="PS50865"/>
    </source>
</evidence>
<dbReference type="Pfam" id="PF01753">
    <property type="entry name" value="zf-MYND"/>
    <property type="match status" value="1"/>
</dbReference>
<dbReference type="AlphaFoldDB" id="A0AAD7GT76"/>
<sequence>MSRDASMKFTPASVGDSYDKMSQCSHCYKEPTKKPFPVCASCKEASFCSKECQAKAWPLHKTFCQHRKKAVAAMAHSPSSPEFPPFAIRKHLLTDFIELIWAKSAFSSALILEGGIDNFAFDKRVIFVLLKYRPDCNENPSVAFSVEGCALMTELQMEALFGQRRVGGAMEAMIDAQSRASHAGYRGLLHVYFKMEDHIVAEAYPQAHVLGDVGEVHRKYVVTVDHTKWVTRVQQFVRDGLVMRAPAENVLMMQLGRMSMKKGKWVWVQLTKAELVQLGYPSHFPGLLF</sequence>
<evidence type="ECO:0000256" key="4">
    <source>
        <dbReference type="PROSITE-ProRule" id="PRU00134"/>
    </source>
</evidence>
<dbReference type="SUPFAM" id="SSF144232">
    <property type="entry name" value="HIT/MYND zinc finger-like"/>
    <property type="match status" value="1"/>
</dbReference>
<evidence type="ECO:0000256" key="2">
    <source>
        <dbReference type="ARBA" id="ARBA00022771"/>
    </source>
</evidence>
<dbReference type="InterPro" id="IPR002893">
    <property type="entry name" value="Znf_MYND"/>
</dbReference>